<sequence>MSTLLFTPAARDDLSEIWDLTEERWNAAQAETYVLELHAAAERVAEDPARGRPADEVRTGYRRYGIGSHLLFYIVREDAVVIVRILHQRMDPTRHL</sequence>
<name>A0A9D2TI95_9MICO</name>
<accession>A0A9D2TI95</accession>
<comment type="caution">
    <text evidence="4">The sequence shown here is derived from an EMBL/GenBank/DDBJ whole genome shotgun (WGS) entry which is preliminary data.</text>
</comment>
<protein>
    <recommendedName>
        <fullName evidence="3">Toxin</fullName>
    </recommendedName>
</protein>
<dbReference type="InterPro" id="IPR051803">
    <property type="entry name" value="TA_system_RelE-like_toxin"/>
</dbReference>
<dbReference type="InterPro" id="IPR028344">
    <property type="entry name" value="ParE1/4"/>
</dbReference>
<evidence type="ECO:0000313" key="4">
    <source>
        <dbReference type="EMBL" id="HJC71049.1"/>
    </source>
</evidence>
<dbReference type="PANTHER" id="PTHR33755">
    <property type="entry name" value="TOXIN PARE1-RELATED"/>
    <property type="match status" value="1"/>
</dbReference>
<gene>
    <name evidence="4" type="ORF">H9932_15420</name>
</gene>
<evidence type="ECO:0000256" key="2">
    <source>
        <dbReference type="ARBA" id="ARBA00022649"/>
    </source>
</evidence>
<reference evidence="4" key="2">
    <citation type="submission" date="2021-04" db="EMBL/GenBank/DDBJ databases">
        <authorList>
            <person name="Gilroy R."/>
        </authorList>
    </citation>
    <scope>NUCLEOTIDE SEQUENCE</scope>
    <source>
        <strain evidence="4">CHK130-7132</strain>
    </source>
</reference>
<dbReference type="Proteomes" id="UP000823854">
    <property type="component" value="Unassembled WGS sequence"/>
</dbReference>
<dbReference type="InterPro" id="IPR007712">
    <property type="entry name" value="RelE/ParE_toxin"/>
</dbReference>
<dbReference type="PANTHER" id="PTHR33755:SF9">
    <property type="entry name" value="TOXIN PARE1"/>
    <property type="match status" value="1"/>
</dbReference>
<proteinExistence type="inferred from homology"/>
<evidence type="ECO:0000256" key="3">
    <source>
        <dbReference type="PIRNR" id="PIRNR029218"/>
    </source>
</evidence>
<dbReference type="InterPro" id="IPR035093">
    <property type="entry name" value="RelE/ParE_toxin_dom_sf"/>
</dbReference>
<dbReference type="Gene3D" id="3.30.2310.20">
    <property type="entry name" value="RelE-like"/>
    <property type="match status" value="1"/>
</dbReference>
<organism evidence="4 5">
    <name type="scientific">Candidatus Brachybacterium intestinipullorum</name>
    <dbReference type="NCBI Taxonomy" id="2838512"/>
    <lineage>
        <taxon>Bacteria</taxon>
        <taxon>Bacillati</taxon>
        <taxon>Actinomycetota</taxon>
        <taxon>Actinomycetes</taxon>
        <taxon>Micrococcales</taxon>
        <taxon>Dermabacteraceae</taxon>
        <taxon>Brachybacterium</taxon>
    </lineage>
</organism>
<reference evidence="4" key="1">
    <citation type="journal article" date="2021" name="PeerJ">
        <title>Extensive microbial diversity within the chicken gut microbiome revealed by metagenomics and culture.</title>
        <authorList>
            <person name="Gilroy R."/>
            <person name="Ravi A."/>
            <person name="Getino M."/>
            <person name="Pursley I."/>
            <person name="Horton D.L."/>
            <person name="Alikhan N.F."/>
            <person name="Baker D."/>
            <person name="Gharbi K."/>
            <person name="Hall N."/>
            <person name="Watson M."/>
            <person name="Adriaenssens E.M."/>
            <person name="Foster-Nyarko E."/>
            <person name="Jarju S."/>
            <person name="Secka A."/>
            <person name="Antonio M."/>
            <person name="Oren A."/>
            <person name="Chaudhuri R.R."/>
            <person name="La Ragione R."/>
            <person name="Hildebrand F."/>
            <person name="Pallen M.J."/>
        </authorList>
    </citation>
    <scope>NUCLEOTIDE SEQUENCE</scope>
    <source>
        <strain evidence="4">CHK130-7132</strain>
    </source>
</reference>
<evidence type="ECO:0000256" key="1">
    <source>
        <dbReference type="ARBA" id="ARBA00006226"/>
    </source>
</evidence>
<evidence type="ECO:0000313" key="5">
    <source>
        <dbReference type="Proteomes" id="UP000823854"/>
    </source>
</evidence>
<comment type="similarity">
    <text evidence="1 3">Belongs to the RelE toxin family.</text>
</comment>
<dbReference type="Pfam" id="PF05016">
    <property type="entry name" value="ParE_toxin"/>
    <property type="match status" value="1"/>
</dbReference>
<dbReference type="PIRSF" id="PIRSF029218">
    <property type="entry name" value="ParE"/>
    <property type="match status" value="1"/>
</dbReference>
<dbReference type="AlphaFoldDB" id="A0A9D2TI95"/>
<dbReference type="EMBL" id="DWWC01000330">
    <property type="protein sequence ID" value="HJC71049.1"/>
    <property type="molecule type" value="Genomic_DNA"/>
</dbReference>
<keyword evidence="2" id="KW-1277">Toxin-antitoxin system</keyword>